<evidence type="ECO:0000313" key="5">
    <source>
        <dbReference type="Proteomes" id="UP000094065"/>
    </source>
</evidence>
<accession>A0A1E3I7N4</accession>
<evidence type="ECO:0000259" key="3">
    <source>
        <dbReference type="PROSITE" id="PS51299"/>
    </source>
</evidence>
<proteinExistence type="predicted"/>
<feature type="coiled-coil region" evidence="1">
    <location>
        <begin position="285"/>
        <end position="312"/>
    </location>
</feature>
<dbReference type="Proteomes" id="UP000094065">
    <property type="component" value="Unassembled WGS sequence"/>
</dbReference>
<dbReference type="OrthoDB" id="5346159at2759"/>
<dbReference type="STRING" id="1295533.A0A1E3I7N4"/>
<comment type="caution">
    <text evidence="4">The sequence shown here is derived from an EMBL/GenBank/DDBJ whole genome shotgun (WGS) entry which is preliminary data.</text>
</comment>
<protein>
    <recommendedName>
        <fullName evidence="3">HTH APSES-type domain-containing protein</fullName>
    </recommendedName>
</protein>
<dbReference type="GO" id="GO:0044820">
    <property type="term" value="P:mitotic telomere tethering at nuclear periphery"/>
    <property type="evidence" value="ECO:0007669"/>
    <property type="project" value="TreeGrafter"/>
</dbReference>
<feature type="domain" description="HTH APSES-type" evidence="3">
    <location>
        <begin position="58"/>
        <end position="175"/>
    </location>
</feature>
<dbReference type="GO" id="GO:0070197">
    <property type="term" value="P:meiotic attachment of telomere to nuclear envelope"/>
    <property type="evidence" value="ECO:0007669"/>
    <property type="project" value="InterPro"/>
</dbReference>
<dbReference type="AlphaFoldDB" id="A0A1E3I7N4"/>
<gene>
    <name evidence="4" type="ORF">L202_00537</name>
</gene>
<dbReference type="SUPFAM" id="SSF54616">
    <property type="entry name" value="DNA-binding domain of Mlu1-box binding protein MBP1"/>
    <property type="match status" value="1"/>
</dbReference>
<evidence type="ECO:0000256" key="2">
    <source>
        <dbReference type="SAM" id="MobiDB-lite"/>
    </source>
</evidence>
<dbReference type="PANTHER" id="PTHR38044:SF1">
    <property type="entry name" value="BOUQUET FORMATION PROTEIN 4"/>
    <property type="match status" value="1"/>
</dbReference>
<feature type="compositionally biased region" description="Basic and acidic residues" evidence="2">
    <location>
        <begin position="325"/>
        <end position="337"/>
    </location>
</feature>
<feature type="region of interest" description="Disordered" evidence="2">
    <location>
        <begin position="1"/>
        <end position="30"/>
    </location>
</feature>
<feature type="compositionally biased region" description="Low complexity" evidence="2">
    <location>
        <begin position="237"/>
        <end position="262"/>
    </location>
</feature>
<keyword evidence="1" id="KW-0175">Coiled coil</keyword>
<dbReference type="GeneID" id="30151846"/>
<feature type="compositionally biased region" description="Pro residues" evidence="2">
    <location>
        <begin position="1"/>
        <end position="10"/>
    </location>
</feature>
<feature type="region of interest" description="Disordered" evidence="2">
    <location>
        <begin position="173"/>
        <end position="267"/>
    </location>
</feature>
<feature type="region of interest" description="Disordered" evidence="2">
    <location>
        <begin position="324"/>
        <end position="351"/>
    </location>
</feature>
<name>A0A1E3I7N4_9TREE</name>
<sequence length="397" mass="42304">MPAHDAPPPYNAHGDPYNLDPLPQEQNRPALPENKRNIHLAALPAEARIVKFQTIVREGREIVVGRIKVPTPATAAGARHAFILRRYDTNAISLTTMYKVAFPTATDEDEKREMDWVKSSFDTRGTNGGRDNSAVRLAGQWVSRSLAIHLAPAYKMDTLINALARAVPDPNVAYRKSQRSQAASDEIARQSGGGEDGIFNSPAPALAPAPAPASVPSLSAGDNASPAAKRRRRDQGTAPQQASSSASAHQPSATAEPSTTTTEAEDVQHISVEATTTITAPAGEAVDMNAEIEQAKQLVKDLRDEIRLRNEAGNSLEDQGVDIAEDVRGTKRGKGQDEGVALSGGASGDNRVVRTNKRIPQNAVAEVGRKFGWGALVFSVGLGASLTFISQYASNLL</sequence>
<organism evidence="4 5">
    <name type="scientific">Cryptococcus amylolentus CBS 6039</name>
    <dbReference type="NCBI Taxonomy" id="1295533"/>
    <lineage>
        <taxon>Eukaryota</taxon>
        <taxon>Fungi</taxon>
        <taxon>Dikarya</taxon>
        <taxon>Basidiomycota</taxon>
        <taxon>Agaricomycotina</taxon>
        <taxon>Tremellomycetes</taxon>
        <taxon>Tremellales</taxon>
        <taxon>Cryptococcaceae</taxon>
        <taxon>Cryptococcus</taxon>
    </lineage>
</organism>
<dbReference type="InterPro" id="IPR036887">
    <property type="entry name" value="HTH_APSES_sf"/>
</dbReference>
<keyword evidence="5" id="KW-1185">Reference proteome</keyword>
<dbReference type="PANTHER" id="PTHR38044">
    <property type="entry name" value="BOUQUET FORMATION PROTEIN 4"/>
    <property type="match status" value="1"/>
</dbReference>
<reference evidence="4 5" key="1">
    <citation type="submission" date="2016-06" db="EMBL/GenBank/DDBJ databases">
        <title>Evolution of pathogenesis and genome organization in the Tremellales.</title>
        <authorList>
            <person name="Cuomo C."/>
            <person name="Litvintseva A."/>
            <person name="Heitman J."/>
            <person name="Chen Y."/>
            <person name="Sun S."/>
            <person name="Springer D."/>
            <person name="Dromer F."/>
            <person name="Young S."/>
            <person name="Zeng Q."/>
            <person name="Chapman S."/>
            <person name="Gujja S."/>
            <person name="Saif S."/>
            <person name="Birren B."/>
        </authorList>
    </citation>
    <scope>NUCLEOTIDE SEQUENCE [LARGE SCALE GENOMIC DNA]</scope>
    <source>
        <strain evidence="4 5">CBS 6039</strain>
    </source>
</reference>
<dbReference type="InterPro" id="IPR037548">
    <property type="entry name" value="Bqt4"/>
</dbReference>
<dbReference type="RefSeq" id="XP_018998433.1">
    <property type="nucleotide sequence ID" value="XM_019133728.1"/>
</dbReference>
<dbReference type="EMBL" id="AWGJ01000001">
    <property type="protein sequence ID" value="ODN84630.1"/>
    <property type="molecule type" value="Genomic_DNA"/>
</dbReference>
<evidence type="ECO:0000313" key="4">
    <source>
        <dbReference type="EMBL" id="ODN84630.1"/>
    </source>
</evidence>
<dbReference type="InterPro" id="IPR003163">
    <property type="entry name" value="Tscrpt_reg_HTH_APSES-type"/>
</dbReference>
<dbReference type="GO" id="GO:0003677">
    <property type="term" value="F:DNA binding"/>
    <property type="evidence" value="ECO:0007669"/>
    <property type="project" value="InterPro"/>
</dbReference>
<evidence type="ECO:0000256" key="1">
    <source>
        <dbReference type="SAM" id="Coils"/>
    </source>
</evidence>
<dbReference type="PROSITE" id="PS51299">
    <property type="entry name" value="HTH_APSES"/>
    <property type="match status" value="1"/>
</dbReference>
<dbReference type="GO" id="GO:1990862">
    <property type="term" value="C:nuclear membrane complex Bqt3-Bqt4"/>
    <property type="evidence" value="ECO:0007669"/>
    <property type="project" value="InterPro"/>
</dbReference>